<keyword evidence="2" id="KW-1185">Reference proteome</keyword>
<proteinExistence type="predicted"/>
<reference evidence="1 2" key="1">
    <citation type="submission" date="2013-02" db="EMBL/GenBank/DDBJ databases">
        <title>The Genome Sequence of Acinetobacter calcoaceticus CIP 81.8.</title>
        <authorList>
            <consortium name="The Broad Institute Genome Sequencing Platform"/>
            <consortium name="The Broad Institute Genome Sequencing Center for Infectious Disease"/>
            <person name="Cerqueira G."/>
            <person name="Feldgarden M."/>
            <person name="Courvalin P."/>
            <person name="Perichon B."/>
            <person name="Grillot-Courvalin C."/>
            <person name="Clermont D."/>
            <person name="Rocha E."/>
            <person name="Yoon E.-J."/>
            <person name="Nemec A."/>
            <person name="Walker B."/>
            <person name="Young S.K."/>
            <person name="Zeng Q."/>
            <person name="Gargeya S."/>
            <person name="Fitzgerald M."/>
            <person name="Haas B."/>
            <person name="Abouelleil A."/>
            <person name="Alvarado L."/>
            <person name="Arachchi H.M."/>
            <person name="Berlin A.M."/>
            <person name="Chapman S.B."/>
            <person name="Dewar J."/>
            <person name="Goldberg J."/>
            <person name="Griggs A."/>
            <person name="Gujja S."/>
            <person name="Hansen M."/>
            <person name="Howarth C."/>
            <person name="Imamovic A."/>
            <person name="Larimer J."/>
            <person name="McCowan C."/>
            <person name="Murphy C."/>
            <person name="Neiman D."/>
            <person name="Pearson M."/>
            <person name="Priest M."/>
            <person name="Roberts A."/>
            <person name="Saif S."/>
            <person name="Shea T."/>
            <person name="Sisk P."/>
            <person name="Sykes S."/>
            <person name="Wortman J."/>
            <person name="Nusbaum C."/>
            <person name="Birren B."/>
        </authorList>
    </citation>
    <scope>NUCLEOTIDE SEQUENCE [LARGE SCALE GENOMIC DNA]</scope>
    <source>
        <strain evidence="1 2">CIP 81.8</strain>
    </source>
</reference>
<dbReference type="SUPFAM" id="SSF47413">
    <property type="entry name" value="lambda repressor-like DNA-binding domains"/>
    <property type="match status" value="1"/>
</dbReference>
<gene>
    <name evidence="1" type="ORF">F936_02118</name>
</gene>
<dbReference type="RefSeq" id="WP_005047304.1">
    <property type="nucleotide sequence ID" value="NZ_KB849780.1"/>
</dbReference>
<dbReference type="InterPro" id="IPR010982">
    <property type="entry name" value="Lambda_DNA-bd_dom_sf"/>
</dbReference>
<dbReference type="Gene3D" id="1.10.260.40">
    <property type="entry name" value="lambda repressor-like DNA-binding domains"/>
    <property type="match status" value="1"/>
</dbReference>
<dbReference type="GeneID" id="92919512"/>
<name>A0ABN0K673_ACICA</name>
<protein>
    <recommendedName>
        <fullName evidence="3">HTH cro/C1-type domain-containing protein</fullName>
    </recommendedName>
</protein>
<accession>A0ABN0K673</accession>
<dbReference type="EMBL" id="APQI01000004">
    <property type="protein sequence ID" value="ENV99035.1"/>
    <property type="molecule type" value="Genomic_DNA"/>
</dbReference>
<evidence type="ECO:0000313" key="2">
    <source>
        <dbReference type="Proteomes" id="UP000013024"/>
    </source>
</evidence>
<dbReference type="Proteomes" id="UP000013024">
    <property type="component" value="Unassembled WGS sequence"/>
</dbReference>
<evidence type="ECO:0008006" key="3">
    <source>
        <dbReference type="Google" id="ProtNLM"/>
    </source>
</evidence>
<sequence>MSKVCENLSARSRNSIALVLQRLASTSNKDLASDLGLDPTALSRIKNEKKSNDLTEIENCCTLLDLLGLKIIPENYECYDKQFVDSIFYLARLSMNRASEVNDFQHASIAPRLEEFGY</sequence>
<comment type="caution">
    <text evidence="1">The sequence shown here is derived from an EMBL/GenBank/DDBJ whole genome shotgun (WGS) entry which is preliminary data.</text>
</comment>
<evidence type="ECO:0000313" key="1">
    <source>
        <dbReference type="EMBL" id="ENV99035.1"/>
    </source>
</evidence>
<organism evidence="1 2">
    <name type="scientific">Acinetobacter calcoaceticus DSM 30006 = CIP 81.8</name>
    <dbReference type="NCBI Taxonomy" id="981331"/>
    <lineage>
        <taxon>Bacteria</taxon>
        <taxon>Pseudomonadati</taxon>
        <taxon>Pseudomonadota</taxon>
        <taxon>Gammaproteobacteria</taxon>
        <taxon>Moraxellales</taxon>
        <taxon>Moraxellaceae</taxon>
        <taxon>Acinetobacter</taxon>
        <taxon>Acinetobacter calcoaceticus/baumannii complex</taxon>
    </lineage>
</organism>